<reference evidence="3" key="1">
    <citation type="submission" date="2025-08" db="UniProtKB">
        <authorList>
            <consortium name="RefSeq"/>
        </authorList>
    </citation>
    <scope>IDENTIFICATION</scope>
</reference>
<accession>A0A6I9R0K4</accession>
<proteinExistence type="predicted"/>
<evidence type="ECO:0000256" key="1">
    <source>
        <dbReference type="SAM" id="SignalP"/>
    </source>
</evidence>
<dbReference type="AlphaFoldDB" id="A0A6I9R0K4"/>
<feature type="signal peptide" evidence="1">
    <location>
        <begin position="1"/>
        <end position="27"/>
    </location>
</feature>
<dbReference type="InParanoid" id="A0A6I9R0K4"/>
<dbReference type="OrthoDB" id="675389at2759"/>
<dbReference type="Proteomes" id="UP000504607">
    <property type="component" value="Chromosome 4"/>
</dbReference>
<name>A0A6I9R0K4_ELAGV</name>
<dbReference type="RefSeq" id="XP_010918474.1">
    <property type="nucleotide sequence ID" value="XM_010920172.3"/>
</dbReference>
<gene>
    <name evidence="3" type="primary">LOC105042832</name>
</gene>
<protein>
    <submittedName>
        <fullName evidence="3">Uncharacterized protein LOC105042832</fullName>
    </submittedName>
</protein>
<keyword evidence="2" id="KW-1185">Reference proteome</keyword>
<keyword evidence="1" id="KW-0732">Signal</keyword>
<dbReference type="FunCoup" id="A0A6I9R0K4">
    <property type="interactions" value="96"/>
</dbReference>
<evidence type="ECO:0000313" key="3">
    <source>
        <dbReference type="RefSeq" id="XP_010918474.1"/>
    </source>
</evidence>
<sequence length="138" mass="14409">MSAQSAMKSACLLITVLLATVITNTTSMTIHEASSIPASLGKGVRSFLGSTGGNWNSVDIEGVGGGSAVDSSKMRAKVGDKGGRHVGNSLSSCVTREYCRKNKVICTKKCSKQDGNAIEKKHIPGKCTLTCKKCIPNC</sequence>
<feature type="chain" id="PRO_5026943215" evidence="1">
    <location>
        <begin position="28"/>
        <end position="138"/>
    </location>
</feature>
<organism evidence="2 3">
    <name type="scientific">Elaeis guineensis var. tenera</name>
    <name type="common">Oil palm</name>
    <dbReference type="NCBI Taxonomy" id="51953"/>
    <lineage>
        <taxon>Eukaryota</taxon>
        <taxon>Viridiplantae</taxon>
        <taxon>Streptophyta</taxon>
        <taxon>Embryophyta</taxon>
        <taxon>Tracheophyta</taxon>
        <taxon>Spermatophyta</taxon>
        <taxon>Magnoliopsida</taxon>
        <taxon>Liliopsida</taxon>
        <taxon>Arecaceae</taxon>
        <taxon>Arecoideae</taxon>
        <taxon>Cocoseae</taxon>
        <taxon>Elaeidinae</taxon>
        <taxon>Elaeis</taxon>
    </lineage>
</organism>
<evidence type="ECO:0000313" key="2">
    <source>
        <dbReference type="Proteomes" id="UP000504607"/>
    </source>
</evidence>